<proteinExistence type="inferred from homology"/>
<protein>
    <recommendedName>
        <fullName evidence="11">Transposase</fullName>
    </recommendedName>
</protein>
<evidence type="ECO:0000259" key="8">
    <source>
        <dbReference type="Pfam" id="PF05598"/>
    </source>
</evidence>
<dbReference type="STRING" id="1449350.OCH239_12810"/>
<evidence type="ECO:0008006" key="11">
    <source>
        <dbReference type="Google" id="ProtNLM"/>
    </source>
</evidence>
<dbReference type="eggNOG" id="COG3039">
    <property type="taxonomic scope" value="Bacteria"/>
</dbReference>
<dbReference type="PANTHER" id="PTHR35604">
    <property type="entry name" value="TRANSPOSASE INSH FOR INSERTION SEQUENCE ELEMENT IS5A-RELATED"/>
    <property type="match status" value="1"/>
</dbReference>
<evidence type="ECO:0000259" key="7">
    <source>
        <dbReference type="Pfam" id="PF01609"/>
    </source>
</evidence>
<evidence type="ECO:0000256" key="1">
    <source>
        <dbReference type="ARBA" id="ARBA00003544"/>
    </source>
</evidence>
<evidence type="ECO:0000313" key="9">
    <source>
        <dbReference type="EMBL" id="ETX13197.1"/>
    </source>
</evidence>
<dbReference type="InterPro" id="IPR002559">
    <property type="entry name" value="Transposase_11"/>
</dbReference>
<dbReference type="GO" id="GO:0003677">
    <property type="term" value="F:DNA binding"/>
    <property type="evidence" value="ECO:0007669"/>
    <property type="project" value="UniProtKB-KW"/>
</dbReference>
<dbReference type="EMBL" id="JALZ01000033">
    <property type="protein sequence ID" value="ETX13197.1"/>
    <property type="molecule type" value="Genomic_DNA"/>
</dbReference>
<keyword evidence="3" id="KW-0815">Transposition</keyword>
<evidence type="ECO:0000256" key="2">
    <source>
        <dbReference type="ARBA" id="ARBA00010075"/>
    </source>
</evidence>
<dbReference type="Pfam" id="PF01609">
    <property type="entry name" value="DDE_Tnp_1"/>
    <property type="match status" value="1"/>
</dbReference>
<dbReference type="NCBIfam" id="NF033581">
    <property type="entry name" value="transpos_IS5_4"/>
    <property type="match status" value="1"/>
</dbReference>
<dbReference type="AlphaFoldDB" id="X7EB60"/>
<keyword evidence="4" id="KW-0238">DNA-binding</keyword>
<evidence type="ECO:0000256" key="3">
    <source>
        <dbReference type="ARBA" id="ARBA00022578"/>
    </source>
</evidence>
<evidence type="ECO:0000256" key="6">
    <source>
        <dbReference type="SAM" id="MobiDB-lite"/>
    </source>
</evidence>
<evidence type="ECO:0000256" key="5">
    <source>
        <dbReference type="ARBA" id="ARBA00023172"/>
    </source>
</evidence>
<dbReference type="PANTHER" id="PTHR35604:SF2">
    <property type="entry name" value="TRANSPOSASE INSH FOR INSERTION SEQUENCE ELEMENT IS5A-RELATED"/>
    <property type="match status" value="1"/>
</dbReference>
<reference evidence="9 10" key="1">
    <citation type="submission" date="2014-01" db="EMBL/GenBank/DDBJ databases">
        <title>Roseivivax halodurans JCM 10272 Genome Sequencing.</title>
        <authorList>
            <person name="Lai Q."/>
            <person name="Li G."/>
            <person name="Shao Z."/>
        </authorList>
    </citation>
    <scope>NUCLEOTIDE SEQUENCE [LARGE SCALE GENOMIC DNA]</scope>
    <source>
        <strain evidence="9 10">JCM 10272</strain>
    </source>
</reference>
<dbReference type="GO" id="GO:0006313">
    <property type="term" value="P:DNA transposition"/>
    <property type="evidence" value="ECO:0007669"/>
    <property type="project" value="InterPro"/>
</dbReference>
<comment type="similarity">
    <text evidence="2">Belongs to the transposase 11 family.</text>
</comment>
<dbReference type="Proteomes" id="UP000022447">
    <property type="component" value="Unassembled WGS sequence"/>
</dbReference>
<feature type="region of interest" description="Disordered" evidence="6">
    <location>
        <begin position="314"/>
        <end position="340"/>
    </location>
</feature>
<dbReference type="PATRIC" id="fig|1449350.3.peg.3620"/>
<name>X7EB60_9RHOB</name>
<evidence type="ECO:0000256" key="4">
    <source>
        <dbReference type="ARBA" id="ARBA00023125"/>
    </source>
</evidence>
<evidence type="ECO:0000313" key="10">
    <source>
        <dbReference type="Proteomes" id="UP000022447"/>
    </source>
</evidence>
<keyword evidence="5" id="KW-0233">DNA recombination</keyword>
<dbReference type="Pfam" id="PF05598">
    <property type="entry name" value="DUF772"/>
    <property type="match status" value="1"/>
</dbReference>
<sequence>MEAVVPWPRLLALIEPHYPRVGPKGGRSPMPLETMLRVHVLQQWYALGDPMAEEMLYDSDAMRHFAGIELGDDRIPDETTILDLRHLPEKHQLTERLFADVNRHLADQGITLRSGTLVDATIIDTPSSTKNEAKARDPEMSSTKKGNEWYFGMKAHVGVDAENGILHSLDTATARVHDSRVWDALLHGDETSVWADKGYVSATREAAFSGPGKFRSVMRKAPKGGALHPVDADINRIIGMIRARVEHPFRVLERQFGYPETRYRDLAKNRAQLFTLFALGNLFLFRRRLLAEIGACHRTPIPAIRADRSDEIAGVTGQGALARPPRPRNRRSRSGSSDDP</sequence>
<feature type="domain" description="Transposase InsH N-terminal" evidence="8">
    <location>
        <begin position="1"/>
        <end position="86"/>
    </location>
</feature>
<dbReference type="InterPro" id="IPR047959">
    <property type="entry name" value="Transpos_IS5"/>
</dbReference>
<comment type="caution">
    <text evidence="9">The sequence shown here is derived from an EMBL/GenBank/DDBJ whole genome shotgun (WGS) entry which is preliminary data.</text>
</comment>
<comment type="function">
    <text evidence="1">Involved in the transposition of the insertion sequence IS5.</text>
</comment>
<dbReference type="InterPro" id="IPR008490">
    <property type="entry name" value="Transposase_InsH_N"/>
</dbReference>
<feature type="domain" description="Transposase IS4-like" evidence="7">
    <location>
        <begin position="113"/>
        <end position="279"/>
    </location>
</feature>
<dbReference type="GO" id="GO:0004803">
    <property type="term" value="F:transposase activity"/>
    <property type="evidence" value="ECO:0007669"/>
    <property type="project" value="InterPro"/>
</dbReference>
<gene>
    <name evidence="9" type="ORF">OCH239_12810</name>
</gene>
<organism evidence="9 10">
    <name type="scientific">Roseivivax halodurans JCM 10272</name>
    <dbReference type="NCBI Taxonomy" id="1449350"/>
    <lineage>
        <taxon>Bacteria</taxon>
        <taxon>Pseudomonadati</taxon>
        <taxon>Pseudomonadota</taxon>
        <taxon>Alphaproteobacteria</taxon>
        <taxon>Rhodobacterales</taxon>
        <taxon>Roseobacteraceae</taxon>
        <taxon>Roseivivax</taxon>
    </lineage>
</organism>
<keyword evidence="10" id="KW-1185">Reference proteome</keyword>
<accession>X7EB60</accession>